<reference evidence="2" key="1">
    <citation type="submission" date="2023-10" db="EMBL/GenBank/DDBJ databases">
        <title>Characterization and whole genome sequencing of a novel strain of Bergeyella porcorum QD2021 isolated from pig.</title>
        <authorList>
            <person name="Liu G."/>
            <person name="Chen C."/>
            <person name="Han X."/>
        </authorList>
    </citation>
    <scope>NUCLEOTIDE SEQUENCE</scope>
    <source>
        <strain evidence="2">QD2021</strain>
    </source>
</reference>
<dbReference type="Proteomes" id="UP001432059">
    <property type="component" value="Chromosome"/>
</dbReference>
<evidence type="ECO:0000313" key="3">
    <source>
        <dbReference type="Proteomes" id="UP001432059"/>
    </source>
</evidence>
<dbReference type="PANTHER" id="PTHR40129">
    <property type="entry name" value="KETOPANTOATE REDUCTASE N-TERMINAL DOMAIN-CONTAINING PROTEIN"/>
    <property type="match status" value="1"/>
</dbReference>
<feature type="domain" description="6-phosphogluconate dehydrogenase NADP-binding" evidence="1">
    <location>
        <begin position="3"/>
        <end position="129"/>
    </location>
</feature>
<dbReference type="InterPro" id="IPR006115">
    <property type="entry name" value="6PGDH_NADP-bd"/>
</dbReference>
<name>A0AAU0F0W4_9FLAO</name>
<dbReference type="SUPFAM" id="SSF51735">
    <property type="entry name" value="NAD(P)-binding Rossmann-fold domains"/>
    <property type="match status" value="1"/>
</dbReference>
<dbReference type="GO" id="GO:0050661">
    <property type="term" value="F:NADP binding"/>
    <property type="evidence" value="ECO:0007669"/>
    <property type="project" value="InterPro"/>
</dbReference>
<evidence type="ECO:0000313" key="2">
    <source>
        <dbReference type="EMBL" id="WOC50930.1"/>
    </source>
</evidence>
<dbReference type="Gene3D" id="3.40.50.720">
    <property type="entry name" value="NAD(P)-binding Rossmann-like Domain"/>
    <property type="match status" value="1"/>
</dbReference>
<dbReference type="InterPro" id="IPR036291">
    <property type="entry name" value="NAD(P)-bd_dom_sf"/>
</dbReference>
<organism evidence="2 3">
    <name type="scientific">Bergeyella porcorum</name>
    <dbReference type="NCBI Taxonomy" id="1735111"/>
    <lineage>
        <taxon>Bacteria</taxon>
        <taxon>Pseudomonadati</taxon>
        <taxon>Bacteroidota</taxon>
        <taxon>Flavobacteriia</taxon>
        <taxon>Flavobacteriales</taxon>
        <taxon>Weeksellaceae</taxon>
        <taxon>Bergeyella</taxon>
    </lineage>
</organism>
<gene>
    <name evidence="2" type="ORF">BPO_0283</name>
</gene>
<sequence>MKKIGIIGCGWLGFHLANHFSTDYKIYTTTTTEQKAKQLKSQNFNPTIIKFSDENSSFNSPHWEVLQELEAIIITIPFGKKMDIQRLENRFENIKNFIENFQKSLFLMSSTSIYPDIETEISENTLEEKKLNPNILVIEKNMKKEFPQINILRLGGLMGGSRQLKNYSVKDLEKPVNHIHYEDICKIVEIMLQKNIQSKIYNVVAPLHPSKMEVITGKIHTDNICPQKKSRIILSDVMTKDLKYHFLHPNPVFF</sequence>
<dbReference type="AlphaFoldDB" id="A0AAU0F0W4"/>
<evidence type="ECO:0000259" key="1">
    <source>
        <dbReference type="Pfam" id="PF03446"/>
    </source>
</evidence>
<dbReference type="KEGG" id="bpor:BPO_0283"/>
<accession>A0AAU0F0W4</accession>
<dbReference type="EMBL" id="CP136426">
    <property type="protein sequence ID" value="WOC50930.1"/>
    <property type="molecule type" value="Genomic_DNA"/>
</dbReference>
<keyword evidence="3" id="KW-1185">Reference proteome</keyword>
<dbReference type="RefSeq" id="WP_327984625.1">
    <property type="nucleotide sequence ID" value="NZ_CP136426.1"/>
</dbReference>
<protein>
    <recommendedName>
        <fullName evidence="1">6-phosphogluconate dehydrogenase NADP-binding domain-containing protein</fullName>
    </recommendedName>
</protein>
<proteinExistence type="predicted"/>
<dbReference type="PANTHER" id="PTHR40129:SF2">
    <property type="entry name" value="KETOPANTOATE REDUCTASE N-TERMINAL DOMAIN-CONTAINING PROTEIN"/>
    <property type="match status" value="1"/>
</dbReference>
<dbReference type="Pfam" id="PF03446">
    <property type="entry name" value="NAD_binding_2"/>
    <property type="match status" value="1"/>
</dbReference>